<evidence type="ECO:0000256" key="10">
    <source>
        <dbReference type="SAM" id="Phobius"/>
    </source>
</evidence>
<proteinExistence type="inferred from homology"/>
<evidence type="ECO:0000256" key="7">
    <source>
        <dbReference type="ARBA" id="ARBA00022989"/>
    </source>
</evidence>
<dbReference type="OrthoDB" id="299553at2759"/>
<dbReference type="PANTHER" id="PTHR13416">
    <property type="match status" value="1"/>
</dbReference>
<evidence type="ECO:0000256" key="2">
    <source>
        <dbReference type="ARBA" id="ARBA00004259"/>
    </source>
</evidence>
<protein>
    <recommendedName>
        <fullName evidence="13">Transmembrane protein</fullName>
    </recommendedName>
</protein>
<evidence type="ECO:0000256" key="9">
    <source>
        <dbReference type="ARBA" id="ARBA00023242"/>
    </source>
</evidence>
<comment type="similarity">
    <text evidence="4">Belongs to the TMEM43 family.</text>
</comment>
<keyword evidence="7 10" id="KW-1133">Transmembrane helix</keyword>
<reference evidence="11" key="1">
    <citation type="submission" date="2021-01" db="EMBL/GenBank/DDBJ databases">
        <authorList>
            <consortium name="Genoscope - CEA"/>
            <person name="William W."/>
        </authorList>
    </citation>
    <scope>NUCLEOTIDE SEQUENCE</scope>
</reference>
<evidence type="ECO:0000256" key="4">
    <source>
        <dbReference type="ARBA" id="ARBA00006627"/>
    </source>
</evidence>
<evidence type="ECO:0008006" key="13">
    <source>
        <dbReference type="Google" id="ProtNLM"/>
    </source>
</evidence>
<keyword evidence="8 10" id="KW-0472">Membrane</keyword>
<evidence type="ECO:0000256" key="3">
    <source>
        <dbReference type="ARBA" id="ARBA00004586"/>
    </source>
</evidence>
<dbReference type="AlphaFoldDB" id="A0A8S1VF74"/>
<evidence type="ECO:0000256" key="5">
    <source>
        <dbReference type="ARBA" id="ARBA00022692"/>
    </source>
</evidence>
<feature type="transmembrane region" description="Helical" evidence="10">
    <location>
        <begin position="785"/>
        <end position="803"/>
    </location>
</feature>
<accession>A0A8S1VF74</accession>
<evidence type="ECO:0000313" key="12">
    <source>
        <dbReference type="Proteomes" id="UP000689195"/>
    </source>
</evidence>
<dbReference type="GO" id="GO:0006629">
    <property type="term" value="P:lipid metabolic process"/>
    <property type="evidence" value="ECO:0007669"/>
    <property type="project" value="TreeGrafter"/>
</dbReference>
<dbReference type="GO" id="GO:0071763">
    <property type="term" value="P:nuclear membrane organization"/>
    <property type="evidence" value="ECO:0007669"/>
    <property type="project" value="TreeGrafter"/>
</dbReference>
<dbReference type="Proteomes" id="UP000689195">
    <property type="component" value="Unassembled WGS sequence"/>
</dbReference>
<dbReference type="GO" id="GO:0005789">
    <property type="term" value="C:endoplasmic reticulum membrane"/>
    <property type="evidence" value="ECO:0007669"/>
    <property type="project" value="UniProtKB-SubCell"/>
</dbReference>
<comment type="subcellular location">
    <subcellularLocation>
        <location evidence="1">Endomembrane system</location>
        <topology evidence="1">Multi-pass membrane protein</topology>
    </subcellularLocation>
    <subcellularLocation>
        <location evidence="3">Endoplasmic reticulum membrane</location>
    </subcellularLocation>
    <subcellularLocation>
        <location evidence="2">Nucleus envelope</location>
    </subcellularLocation>
</comment>
<dbReference type="EMBL" id="CAJJDO010000063">
    <property type="protein sequence ID" value="CAD8175567.1"/>
    <property type="molecule type" value="Genomic_DNA"/>
</dbReference>
<keyword evidence="9" id="KW-0539">Nucleus</keyword>
<feature type="transmembrane region" description="Helical" evidence="10">
    <location>
        <begin position="436"/>
        <end position="454"/>
    </location>
</feature>
<dbReference type="InterPro" id="IPR012430">
    <property type="entry name" value="TMEM43_fam"/>
</dbReference>
<dbReference type="Pfam" id="PF07787">
    <property type="entry name" value="TMEM43"/>
    <property type="match status" value="1"/>
</dbReference>
<evidence type="ECO:0000256" key="6">
    <source>
        <dbReference type="ARBA" id="ARBA00022824"/>
    </source>
</evidence>
<comment type="caution">
    <text evidence="11">The sequence shown here is derived from an EMBL/GenBank/DDBJ whole genome shotgun (WGS) entry which is preliminary data.</text>
</comment>
<feature type="transmembrane region" description="Helical" evidence="10">
    <location>
        <begin position="716"/>
        <end position="736"/>
    </location>
</feature>
<keyword evidence="12" id="KW-1185">Reference proteome</keyword>
<organism evidence="11 12">
    <name type="scientific">Paramecium pentaurelia</name>
    <dbReference type="NCBI Taxonomy" id="43138"/>
    <lineage>
        <taxon>Eukaryota</taxon>
        <taxon>Sar</taxon>
        <taxon>Alveolata</taxon>
        <taxon>Ciliophora</taxon>
        <taxon>Intramacronucleata</taxon>
        <taxon>Oligohymenophorea</taxon>
        <taxon>Peniculida</taxon>
        <taxon>Parameciidae</taxon>
        <taxon>Paramecium</taxon>
    </lineage>
</organism>
<dbReference type="PANTHER" id="PTHR13416:SF2">
    <property type="entry name" value="TRANSMEMBRANE PROTEIN 43"/>
    <property type="match status" value="1"/>
</dbReference>
<name>A0A8S1VF74_9CILI</name>
<sequence>MNSEWQQMLIEDLNAKLLQRAELIGHYEELEELLEFHKANSTFEYSFAIKLEQLDKEIQNNFSSDQKVKSLIKERETLYQELNKRMEEQTIQVFEQYIANWISDFKGFRVIHGEEKYQQLLLEQQKQIKGMIYTQYNKKIQGITQIYKQYNQIDQAIQYNISYVDNDLSNQINQQQNKTNQSMLQKKDDTLQLSQIIQQIEFTKQIANLQQDDSLIQHMDEFNNIMTKSSHPVKLQTIYEEQQNNNNNNLPIRQHHHSKTIFSHKHSTAQISPQMSKSYFVKETTLKKSLTKGTLLLKKFSNKPSKREFDVFQHQNPTQLGYGLRMAQLTQDRIEFRNQLKPQLIDSSLPLSQIIRVIIPKQVQGYLKRKPNKIQEKENNIPSLSYWPMQILTLNQGQIDLLFHSQDHMMDWYNGSSIHKHINHLRSGSGPLDTQLFVVGIVCISFSILLLWFNERRAAINSYRLQFARQHCISLTPFQESNPKDLIHITGQLMSDELVTDKEFGVSQINCVKLYRNVEMYQWVQGDQKQQEQKWMDNHVENHFGYNNDKSKWVLKSETFLNQIVKLHQFHLEEDMKKELKTPLQNVKLNQANVQIAQQKYKNSGFCRFLLQDDYIYMHQVEDQIVNGDLRICFKQVTCSDATIVARGDNTKLVVWQFEDTFNQTVARDYDEHERTCCNLPVPNDSKPIKEIYWIFQGLFTPEECFSKVVNENAMLFWVFRSIGYILIAIGTIILLSPVSFLTDFIPTEKLTGLSFFIFGSIAALPITIFSICFSWVYYRPKIGFLMLLISIILGGGIFYYAYKNQ</sequence>
<feature type="transmembrane region" description="Helical" evidence="10">
    <location>
        <begin position="756"/>
        <end position="778"/>
    </location>
</feature>
<dbReference type="GO" id="GO:0005637">
    <property type="term" value="C:nuclear inner membrane"/>
    <property type="evidence" value="ECO:0007669"/>
    <property type="project" value="TreeGrafter"/>
</dbReference>
<evidence type="ECO:0000256" key="8">
    <source>
        <dbReference type="ARBA" id="ARBA00023136"/>
    </source>
</evidence>
<gene>
    <name evidence="11" type="ORF">PPENT_87.1.T0630120</name>
</gene>
<evidence type="ECO:0000313" key="11">
    <source>
        <dbReference type="EMBL" id="CAD8175567.1"/>
    </source>
</evidence>
<keyword evidence="6" id="KW-0256">Endoplasmic reticulum</keyword>
<evidence type="ECO:0000256" key="1">
    <source>
        <dbReference type="ARBA" id="ARBA00004127"/>
    </source>
</evidence>
<keyword evidence="5 10" id="KW-0812">Transmembrane</keyword>